<evidence type="ECO:0000313" key="3">
    <source>
        <dbReference type="Proteomes" id="UP001359886"/>
    </source>
</evidence>
<sequence length="258" mass="28752">MNAPNHALSAILIALLALLASGLLPAQESPANLSEAWYVTVKPGHQAAFETAFKEHARVRNDHGDPRSWDVFTPITGENLYVYGIRTCCFSWPDQDAYDQWNRDNAAVMEHWSSEVDPHVEHYGHYFYETDSANSHWTDNGEPVRLVGVTEFYPAPGHSADFTAARTELSQVAIEQGWTEGGHRWAWLNRIGGKPVTILAVAYSNYAAMNPQDPSFYEFLSDHLGADRANALMKQLSGSTRGSKYSIWAHRADLTAAE</sequence>
<keyword evidence="1" id="KW-0732">Signal</keyword>
<dbReference type="EMBL" id="JAZHOG010000007">
    <property type="protein sequence ID" value="MEJ8568172.1"/>
    <property type="molecule type" value="Genomic_DNA"/>
</dbReference>
<dbReference type="AlphaFoldDB" id="A0AAW9R930"/>
<comment type="caution">
    <text evidence="2">The sequence shown here is derived from an EMBL/GenBank/DDBJ whole genome shotgun (WGS) entry which is preliminary data.</text>
</comment>
<keyword evidence="3" id="KW-1185">Reference proteome</keyword>
<proteinExistence type="predicted"/>
<accession>A0AAW9R930</accession>
<evidence type="ECO:0000313" key="2">
    <source>
        <dbReference type="EMBL" id="MEJ8568172.1"/>
    </source>
</evidence>
<dbReference type="RefSeq" id="WP_354695497.1">
    <property type="nucleotide sequence ID" value="NZ_JAZHOG010000007.1"/>
</dbReference>
<evidence type="ECO:0000256" key="1">
    <source>
        <dbReference type="SAM" id="SignalP"/>
    </source>
</evidence>
<gene>
    <name evidence="2" type="ORF">V3330_11090</name>
</gene>
<dbReference type="Proteomes" id="UP001359886">
    <property type="component" value="Unassembled WGS sequence"/>
</dbReference>
<organism evidence="2 3">
    <name type="scientific">Elongatibacter sediminis</name>
    <dbReference type="NCBI Taxonomy" id="3119006"/>
    <lineage>
        <taxon>Bacteria</taxon>
        <taxon>Pseudomonadati</taxon>
        <taxon>Pseudomonadota</taxon>
        <taxon>Gammaproteobacteria</taxon>
        <taxon>Chromatiales</taxon>
        <taxon>Wenzhouxiangellaceae</taxon>
        <taxon>Elongatibacter</taxon>
    </lineage>
</organism>
<protein>
    <recommendedName>
        <fullName evidence="4">NIPSNAP domain-containing protein</fullName>
    </recommendedName>
</protein>
<evidence type="ECO:0008006" key="4">
    <source>
        <dbReference type="Google" id="ProtNLM"/>
    </source>
</evidence>
<reference evidence="2 3" key="1">
    <citation type="submission" date="2024-02" db="EMBL/GenBank/DDBJ databases">
        <title>A novel Wenzhouxiangellaceae bacterium, isolated from coastal sediments.</title>
        <authorList>
            <person name="Du Z.-J."/>
            <person name="Ye Y.-Q."/>
            <person name="Zhang X.-Y."/>
        </authorList>
    </citation>
    <scope>NUCLEOTIDE SEQUENCE [LARGE SCALE GENOMIC DNA]</scope>
    <source>
        <strain evidence="2 3">CH-27</strain>
    </source>
</reference>
<feature type="chain" id="PRO_5043802053" description="NIPSNAP domain-containing protein" evidence="1">
    <location>
        <begin position="27"/>
        <end position="258"/>
    </location>
</feature>
<name>A0AAW9R930_9GAMM</name>
<feature type="signal peptide" evidence="1">
    <location>
        <begin position="1"/>
        <end position="26"/>
    </location>
</feature>